<reference evidence="5 6" key="1">
    <citation type="submission" date="2012-01" db="EMBL/GenBank/DDBJ databases">
        <title>Complete sequence of Desulfotomaculum gibsoniae DSM 7213.</title>
        <authorList>
            <consortium name="US DOE Joint Genome Institute"/>
            <person name="Lucas S."/>
            <person name="Han J."/>
            <person name="Lapidus A."/>
            <person name="Cheng J.-F."/>
            <person name="Goodwin L."/>
            <person name="Pitluck S."/>
            <person name="Peters L."/>
            <person name="Ovchinnikova G."/>
            <person name="Teshima H."/>
            <person name="Detter J.C."/>
            <person name="Han C."/>
            <person name="Tapia R."/>
            <person name="Land M."/>
            <person name="Hauser L."/>
            <person name="Kyrpides N."/>
            <person name="Ivanova N."/>
            <person name="Pagani I."/>
            <person name="Parshina S."/>
            <person name="Plugge C."/>
            <person name="Muyzer G."/>
            <person name="Kuever J."/>
            <person name="Ivanova A."/>
            <person name="Nazina T."/>
            <person name="Klenk H.-P."/>
            <person name="Brambilla E."/>
            <person name="Spring S."/>
            <person name="Stams A.F."/>
            <person name="Woyke T."/>
        </authorList>
    </citation>
    <scope>NUCLEOTIDE SEQUENCE [LARGE SCALE GENOMIC DNA]</scope>
    <source>
        <strain evidence="5 6">DSM 7213</strain>
    </source>
</reference>
<dbReference type="SMART" id="SM00116">
    <property type="entry name" value="CBS"/>
    <property type="match status" value="2"/>
</dbReference>
<dbReference type="InterPro" id="IPR043128">
    <property type="entry name" value="Rev_trsase/Diguanyl_cyclase"/>
</dbReference>
<dbReference type="Gene3D" id="3.30.70.270">
    <property type="match status" value="1"/>
</dbReference>
<dbReference type="SUPFAM" id="SSF54631">
    <property type="entry name" value="CBS-domain pair"/>
    <property type="match status" value="1"/>
</dbReference>
<dbReference type="PANTHER" id="PTHR43080">
    <property type="entry name" value="CBS DOMAIN-CONTAINING PROTEIN CBSX3, MITOCHONDRIAL"/>
    <property type="match status" value="1"/>
</dbReference>
<dbReference type="CDD" id="cd01949">
    <property type="entry name" value="GGDEF"/>
    <property type="match status" value="1"/>
</dbReference>
<keyword evidence="6" id="KW-1185">Reference proteome</keyword>
<dbReference type="Gene3D" id="3.10.580.10">
    <property type="entry name" value="CBS-domain"/>
    <property type="match status" value="1"/>
</dbReference>
<dbReference type="AlphaFoldDB" id="R4KSN0"/>
<dbReference type="HOGENOM" id="CLU_968836_0_0_9"/>
<dbReference type="InterPro" id="IPR000644">
    <property type="entry name" value="CBS_dom"/>
</dbReference>
<dbReference type="Pfam" id="PF00571">
    <property type="entry name" value="CBS"/>
    <property type="match status" value="2"/>
</dbReference>
<feature type="domain" description="CBS" evidence="4">
    <location>
        <begin position="8"/>
        <end position="65"/>
    </location>
</feature>
<dbReference type="RefSeq" id="WP_006524131.1">
    <property type="nucleotide sequence ID" value="NC_021184.1"/>
</dbReference>
<dbReference type="EMBL" id="CP003273">
    <property type="protein sequence ID" value="AGL02596.1"/>
    <property type="molecule type" value="Genomic_DNA"/>
</dbReference>
<accession>R4KSN0</accession>
<dbReference type="PANTHER" id="PTHR43080:SF2">
    <property type="entry name" value="CBS DOMAIN-CONTAINING PROTEIN"/>
    <property type="match status" value="1"/>
</dbReference>
<dbReference type="PROSITE" id="PS51371">
    <property type="entry name" value="CBS"/>
    <property type="match status" value="2"/>
</dbReference>
<dbReference type="OrthoDB" id="12905at2"/>
<dbReference type="InterPro" id="IPR029787">
    <property type="entry name" value="Nucleotide_cyclase"/>
</dbReference>
<evidence type="ECO:0000313" key="6">
    <source>
        <dbReference type="Proteomes" id="UP000013520"/>
    </source>
</evidence>
<dbReference type="eggNOG" id="COG0517">
    <property type="taxonomic scope" value="Bacteria"/>
</dbReference>
<keyword evidence="1 2" id="KW-0129">CBS domain</keyword>
<feature type="domain" description="CBS" evidence="4">
    <location>
        <begin position="66"/>
        <end position="122"/>
    </location>
</feature>
<proteinExistence type="predicted"/>
<dbReference type="InterPro" id="IPR051257">
    <property type="entry name" value="Diverse_CBS-Domain"/>
</dbReference>
<feature type="domain" description="GGDEF" evidence="3">
    <location>
        <begin position="143"/>
        <end position="280"/>
    </location>
</feature>
<evidence type="ECO:0000313" key="5">
    <source>
        <dbReference type="EMBL" id="AGL02596.1"/>
    </source>
</evidence>
<evidence type="ECO:0000256" key="2">
    <source>
        <dbReference type="PROSITE-ProRule" id="PRU00703"/>
    </source>
</evidence>
<evidence type="ECO:0000259" key="3">
    <source>
        <dbReference type="PROSITE" id="PS50887"/>
    </source>
</evidence>
<dbReference type="PROSITE" id="PS50887">
    <property type="entry name" value="GGDEF"/>
    <property type="match status" value="1"/>
</dbReference>
<dbReference type="STRING" id="767817.Desgi_3248"/>
<dbReference type="Proteomes" id="UP000013520">
    <property type="component" value="Chromosome"/>
</dbReference>
<name>R4KSN0_9FIRM</name>
<dbReference type="Pfam" id="PF00990">
    <property type="entry name" value="GGDEF"/>
    <property type="match status" value="1"/>
</dbReference>
<dbReference type="InterPro" id="IPR046342">
    <property type="entry name" value="CBS_dom_sf"/>
</dbReference>
<dbReference type="SUPFAM" id="SSF55073">
    <property type="entry name" value="Nucleotide cyclase"/>
    <property type="match status" value="1"/>
</dbReference>
<evidence type="ECO:0000259" key="4">
    <source>
        <dbReference type="PROSITE" id="PS51371"/>
    </source>
</evidence>
<dbReference type="KEGG" id="dgi:Desgi_3248"/>
<gene>
    <name evidence="5" type="ORF">Desgi_3248</name>
</gene>
<protein>
    <submittedName>
        <fullName evidence="5">Diguanylate cyclase (GGDEF) domain-containing protein</fullName>
    </submittedName>
</protein>
<dbReference type="eggNOG" id="COG2199">
    <property type="taxonomic scope" value="Bacteria"/>
</dbReference>
<evidence type="ECO:0000256" key="1">
    <source>
        <dbReference type="ARBA" id="ARBA00023122"/>
    </source>
</evidence>
<dbReference type="SMART" id="SM00267">
    <property type="entry name" value="GGDEF"/>
    <property type="match status" value="1"/>
</dbReference>
<organism evidence="5 6">
    <name type="scientific">Desulfoscipio gibsoniae DSM 7213</name>
    <dbReference type="NCBI Taxonomy" id="767817"/>
    <lineage>
        <taxon>Bacteria</taxon>
        <taxon>Bacillati</taxon>
        <taxon>Bacillota</taxon>
        <taxon>Clostridia</taxon>
        <taxon>Eubacteriales</taxon>
        <taxon>Desulfallaceae</taxon>
        <taxon>Desulfoscipio</taxon>
    </lineage>
</organism>
<sequence length="280" mass="31306">MYNVEYIMSSPVFCITSEKSVSQAAEYMQEHKVGGLPVMEGENLIGIITSKDVRFHDPNRIVADSMSNPVISCESDDTIWEAAELLHEYKIERMPVLKSGKVVGMITKSTIMKHIGQLYDPLTGIYNSSYIYQVASKLLSEGHEISVVLFDVNNFGQFNKKYGHVYGDRCLKQIVKVFKDSIEVNCDFVCRYGGDEFVLISLRKINNVEKLVKIIVDSIAIETSKVGVSATISAGICGGQRKYARSEVKYYDVIENLINKASIASTKAKMANKSYFIETS</sequence>
<dbReference type="InterPro" id="IPR000160">
    <property type="entry name" value="GGDEF_dom"/>
</dbReference>
<dbReference type="NCBIfam" id="TIGR00254">
    <property type="entry name" value="GGDEF"/>
    <property type="match status" value="1"/>
</dbReference>